<keyword evidence="5" id="KW-1185">Reference proteome</keyword>
<accession>A0A919PNT7</accession>
<name>A0A919PNT7_9ACTN</name>
<dbReference type="SUPFAM" id="SSF52172">
    <property type="entry name" value="CheY-like"/>
    <property type="match status" value="1"/>
</dbReference>
<dbReference type="GO" id="GO:0000160">
    <property type="term" value="P:phosphorelay signal transduction system"/>
    <property type="evidence" value="ECO:0007669"/>
    <property type="project" value="InterPro"/>
</dbReference>
<proteinExistence type="predicted"/>
<dbReference type="EMBL" id="BONQ01000083">
    <property type="protein sequence ID" value="GIG47384.1"/>
    <property type="molecule type" value="Genomic_DNA"/>
</dbReference>
<protein>
    <submittedName>
        <fullName evidence="4">Response regulator</fullName>
    </submittedName>
</protein>
<dbReference type="Proteomes" id="UP000660611">
    <property type="component" value="Unassembled WGS sequence"/>
</dbReference>
<sequence length="121" mass="12851">MTIRCVIVDDSERFRVGARRLLTAQGITVVADAANSQQALRAVREQTPDVVLVDVGLGDESGFDLAALIDTSPVIMVSAFSAEEVADLLAESRAIGFLPKEHLSAAAIRCLLTRLPRSGAC</sequence>
<keyword evidence="1 2" id="KW-0597">Phosphoprotein</keyword>
<dbReference type="AlphaFoldDB" id="A0A919PNT7"/>
<dbReference type="Pfam" id="PF00072">
    <property type="entry name" value="Response_reg"/>
    <property type="match status" value="1"/>
</dbReference>
<evidence type="ECO:0000259" key="3">
    <source>
        <dbReference type="PROSITE" id="PS50110"/>
    </source>
</evidence>
<dbReference type="RefSeq" id="WP_203849118.1">
    <property type="nucleotide sequence ID" value="NZ_BAAAVW010000018.1"/>
</dbReference>
<evidence type="ECO:0000313" key="5">
    <source>
        <dbReference type="Proteomes" id="UP000660611"/>
    </source>
</evidence>
<evidence type="ECO:0000256" key="1">
    <source>
        <dbReference type="ARBA" id="ARBA00022553"/>
    </source>
</evidence>
<dbReference type="PANTHER" id="PTHR44591:SF18">
    <property type="entry name" value="REGULATORY PROTEIN"/>
    <property type="match status" value="1"/>
</dbReference>
<feature type="modified residue" description="4-aspartylphosphate" evidence="2">
    <location>
        <position position="54"/>
    </location>
</feature>
<dbReference type="PROSITE" id="PS50110">
    <property type="entry name" value="RESPONSE_REGULATORY"/>
    <property type="match status" value="1"/>
</dbReference>
<dbReference type="InterPro" id="IPR001789">
    <property type="entry name" value="Sig_transdc_resp-reg_receiver"/>
</dbReference>
<dbReference type="InterPro" id="IPR050595">
    <property type="entry name" value="Bact_response_regulator"/>
</dbReference>
<dbReference type="Gene3D" id="3.40.50.2300">
    <property type="match status" value="1"/>
</dbReference>
<gene>
    <name evidence="4" type="ORF">Dsi01nite_054250</name>
</gene>
<evidence type="ECO:0000313" key="4">
    <source>
        <dbReference type="EMBL" id="GIG47384.1"/>
    </source>
</evidence>
<reference evidence="4" key="1">
    <citation type="submission" date="2021-01" db="EMBL/GenBank/DDBJ databases">
        <title>Whole genome shotgun sequence of Dactylosporangium siamense NBRC 106093.</title>
        <authorList>
            <person name="Komaki H."/>
            <person name="Tamura T."/>
        </authorList>
    </citation>
    <scope>NUCLEOTIDE SEQUENCE</scope>
    <source>
        <strain evidence="4">NBRC 106093</strain>
    </source>
</reference>
<comment type="caution">
    <text evidence="4">The sequence shown here is derived from an EMBL/GenBank/DDBJ whole genome shotgun (WGS) entry which is preliminary data.</text>
</comment>
<dbReference type="SMART" id="SM00448">
    <property type="entry name" value="REC"/>
    <property type="match status" value="1"/>
</dbReference>
<dbReference type="PANTHER" id="PTHR44591">
    <property type="entry name" value="STRESS RESPONSE REGULATOR PROTEIN 1"/>
    <property type="match status" value="1"/>
</dbReference>
<dbReference type="InterPro" id="IPR058245">
    <property type="entry name" value="NreC/VraR/RcsB-like_REC"/>
</dbReference>
<feature type="domain" description="Response regulatory" evidence="3">
    <location>
        <begin position="4"/>
        <end position="115"/>
    </location>
</feature>
<organism evidence="4 5">
    <name type="scientific">Dactylosporangium siamense</name>
    <dbReference type="NCBI Taxonomy" id="685454"/>
    <lineage>
        <taxon>Bacteria</taxon>
        <taxon>Bacillati</taxon>
        <taxon>Actinomycetota</taxon>
        <taxon>Actinomycetes</taxon>
        <taxon>Micromonosporales</taxon>
        <taxon>Micromonosporaceae</taxon>
        <taxon>Dactylosporangium</taxon>
    </lineage>
</organism>
<dbReference type="CDD" id="cd17535">
    <property type="entry name" value="REC_NarL-like"/>
    <property type="match status" value="1"/>
</dbReference>
<evidence type="ECO:0000256" key="2">
    <source>
        <dbReference type="PROSITE-ProRule" id="PRU00169"/>
    </source>
</evidence>
<dbReference type="InterPro" id="IPR011006">
    <property type="entry name" value="CheY-like_superfamily"/>
</dbReference>